<dbReference type="GO" id="GO:0000785">
    <property type="term" value="C:chromatin"/>
    <property type="evidence" value="ECO:0007669"/>
    <property type="project" value="TreeGrafter"/>
</dbReference>
<dbReference type="SUPFAM" id="SSF57903">
    <property type="entry name" value="FYVE/PHD zinc finger"/>
    <property type="match status" value="2"/>
</dbReference>
<feature type="domain" description="PHD-type" evidence="15">
    <location>
        <begin position="1784"/>
        <end position="1834"/>
    </location>
</feature>
<accession>A0A164ZFV3</accession>
<feature type="compositionally biased region" description="Basic and acidic residues" evidence="13">
    <location>
        <begin position="700"/>
        <end position="722"/>
    </location>
</feature>
<evidence type="ECO:0000256" key="2">
    <source>
        <dbReference type="ARBA" id="ARBA00007444"/>
    </source>
</evidence>
<feature type="compositionally biased region" description="Low complexity" evidence="13">
    <location>
        <begin position="186"/>
        <end position="207"/>
    </location>
</feature>
<dbReference type="PANTHER" id="PTHR45915">
    <property type="entry name" value="TRANSCRIPTION INTERMEDIARY FACTOR"/>
    <property type="match status" value="1"/>
</dbReference>
<dbReference type="SMART" id="SM00297">
    <property type="entry name" value="BROMO"/>
    <property type="match status" value="1"/>
</dbReference>
<feature type="region of interest" description="Disordered" evidence="13">
    <location>
        <begin position="1385"/>
        <end position="1489"/>
    </location>
</feature>
<dbReference type="PROSITE" id="PS50982">
    <property type="entry name" value="MBD"/>
    <property type="match status" value="1"/>
</dbReference>
<keyword evidence="7" id="KW-0175">Coiled coil</keyword>
<feature type="compositionally biased region" description="Basic and acidic residues" evidence="13">
    <location>
        <begin position="875"/>
        <end position="913"/>
    </location>
</feature>
<dbReference type="SUPFAM" id="SSF47370">
    <property type="entry name" value="Bromodomain"/>
    <property type="match status" value="1"/>
</dbReference>
<dbReference type="InterPro" id="IPR001487">
    <property type="entry name" value="Bromodomain"/>
</dbReference>
<feature type="compositionally biased region" description="Acidic residues" evidence="13">
    <location>
        <begin position="672"/>
        <end position="691"/>
    </location>
</feature>
<dbReference type="FunFam" id="3.30.40.10:FF:000199">
    <property type="entry name" value="Bromodomain adjacent to zinc finger domain 2B"/>
    <property type="match status" value="1"/>
</dbReference>
<feature type="region of interest" description="Disordered" evidence="13">
    <location>
        <begin position="1512"/>
        <end position="1542"/>
    </location>
</feature>
<evidence type="ECO:0000256" key="1">
    <source>
        <dbReference type="ARBA" id="ARBA00004123"/>
    </source>
</evidence>
<dbReference type="CDD" id="cd15545">
    <property type="entry name" value="PHD_BAZ2A_like"/>
    <property type="match status" value="1"/>
</dbReference>
<feature type="compositionally biased region" description="Basic and acidic residues" evidence="13">
    <location>
        <begin position="1"/>
        <end position="10"/>
    </location>
</feature>
<keyword evidence="9" id="KW-0804">Transcription</keyword>
<feature type="region of interest" description="Disordered" evidence="13">
    <location>
        <begin position="859"/>
        <end position="913"/>
    </location>
</feature>
<feature type="compositionally biased region" description="Low complexity" evidence="13">
    <location>
        <begin position="256"/>
        <end position="275"/>
    </location>
</feature>
<evidence type="ECO:0000256" key="11">
    <source>
        <dbReference type="PROSITE-ProRule" id="PRU00035"/>
    </source>
</evidence>
<feature type="compositionally biased region" description="Low complexity" evidence="13">
    <location>
        <begin position="218"/>
        <end position="242"/>
    </location>
</feature>
<dbReference type="InterPro" id="IPR028941">
    <property type="entry name" value="WHIM2_dom"/>
</dbReference>
<feature type="region of interest" description="Disordered" evidence="13">
    <location>
        <begin position="1264"/>
        <end position="1320"/>
    </location>
</feature>
<dbReference type="PROSITE" id="PS50827">
    <property type="entry name" value="DDT"/>
    <property type="match status" value="1"/>
</dbReference>
<dbReference type="InterPro" id="IPR019787">
    <property type="entry name" value="Znf_PHD-finger"/>
</dbReference>
<dbReference type="GO" id="GO:0008270">
    <property type="term" value="F:zinc ion binding"/>
    <property type="evidence" value="ECO:0007669"/>
    <property type="project" value="UniProtKB-KW"/>
</dbReference>
<feature type="compositionally biased region" description="Low complexity" evidence="13">
    <location>
        <begin position="1936"/>
        <end position="1945"/>
    </location>
</feature>
<dbReference type="Pfam" id="PF00439">
    <property type="entry name" value="Bromodomain"/>
    <property type="match status" value="1"/>
</dbReference>
<feature type="compositionally biased region" description="Low complexity" evidence="13">
    <location>
        <begin position="338"/>
        <end position="352"/>
    </location>
</feature>
<dbReference type="Pfam" id="PF15613">
    <property type="entry name" value="WSD"/>
    <property type="match status" value="1"/>
</dbReference>
<protein>
    <submittedName>
        <fullName evidence="18">Bromodomain adjacent to Zinc finger domain protein 2B</fullName>
    </submittedName>
</protein>
<dbReference type="EMBL" id="LRGB01000725">
    <property type="protein sequence ID" value="KZS16310.1"/>
    <property type="molecule type" value="Genomic_DNA"/>
</dbReference>
<dbReference type="STRING" id="35525.A0A164ZFV3"/>
<evidence type="ECO:0000256" key="12">
    <source>
        <dbReference type="PROSITE-ProRule" id="PRU00146"/>
    </source>
</evidence>
<feature type="compositionally biased region" description="Low complexity" evidence="13">
    <location>
        <begin position="26"/>
        <end position="36"/>
    </location>
</feature>
<feature type="compositionally biased region" description="Low complexity" evidence="13">
    <location>
        <begin position="508"/>
        <end position="520"/>
    </location>
</feature>
<feature type="domain" description="MBD" evidence="17">
    <location>
        <begin position="724"/>
        <end position="796"/>
    </location>
</feature>
<feature type="compositionally biased region" description="Low complexity" evidence="13">
    <location>
        <begin position="1910"/>
        <end position="1919"/>
    </location>
</feature>
<evidence type="ECO:0000259" key="15">
    <source>
        <dbReference type="PROSITE" id="PS50016"/>
    </source>
</evidence>
<evidence type="ECO:0000259" key="14">
    <source>
        <dbReference type="PROSITE" id="PS50014"/>
    </source>
</evidence>
<feature type="domain" description="Bromo" evidence="14">
    <location>
        <begin position="1992"/>
        <end position="2062"/>
    </location>
</feature>
<evidence type="ECO:0000256" key="9">
    <source>
        <dbReference type="ARBA" id="ARBA00023163"/>
    </source>
</evidence>
<feature type="region of interest" description="Disordered" evidence="13">
    <location>
        <begin position="1894"/>
        <end position="1962"/>
    </location>
</feature>
<dbReference type="CDD" id="cd06503">
    <property type="entry name" value="ATP-synt_Fo_b"/>
    <property type="match status" value="1"/>
</dbReference>
<feature type="region of interest" description="Disordered" evidence="13">
    <location>
        <begin position="601"/>
        <end position="722"/>
    </location>
</feature>
<dbReference type="SMART" id="SM00391">
    <property type="entry name" value="MBD"/>
    <property type="match status" value="1"/>
</dbReference>
<evidence type="ECO:0000313" key="18">
    <source>
        <dbReference type="EMBL" id="KZS16310.1"/>
    </source>
</evidence>
<feature type="compositionally biased region" description="Low complexity" evidence="13">
    <location>
        <begin position="448"/>
        <end position="463"/>
    </location>
</feature>
<dbReference type="InterPro" id="IPR011011">
    <property type="entry name" value="Znf_FYVE_PHD"/>
</dbReference>
<dbReference type="Gene3D" id="3.30.890.10">
    <property type="entry name" value="Methyl-cpg-binding Protein 2, Chain A"/>
    <property type="match status" value="1"/>
</dbReference>
<feature type="compositionally biased region" description="Low complexity" evidence="13">
    <location>
        <begin position="859"/>
        <end position="873"/>
    </location>
</feature>
<dbReference type="InterPro" id="IPR016177">
    <property type="entry name" value="DNA-bd_dom_sf"/>
</dbReference>
<dbReference type="SMART" id="SM00571">
    <property type="entry name" value="DDT"/>
    <property type="match status" value="1"/>
</dbReference>
<sequence>MDSASDRDAKASNGGGDRGTPNHHGSSSSAMSVQQAQHVQAQAAAMNALGLLDPSALFAHSLFAAGIPASYNPMAPMSGYGLMGQGGPSPFAPPSSSNQANAAAQAAWWQVASQMDYLARLQHAAASASAGSSSGRSGGGASSSSAAAAAAAAASSSTFHGIPGFSGMSAADSMLASYTMAMNAAAHSGNGGKSAKSSSSSSRNSSNPIVRDSLSTQPIPSASTASPYPPANSTSTPSSSKSRLPAGTELKFMTPTSAATTSSSTSTNRKSSSSSKSRRRANTTNNVEPASVSIHTSAASTTTPSSSLSSLSSMAMSYPFFGNPLASLGMPPAMAAAVQSVQSAQPSSSSPANEDKKRSGRKTADRHSADSATAQLLRLPTTTSSSVTVTTTSSINNNTINNGTKARSQTVNGKPLALDVSSLIGKPSTSTSEEAPLNLSMKTKEESTQPSSSASISSSTSSSRLGRGVSMPKKNTVASLLAQSRNQRSTSPGAGSGGGAGSYNSTVSAPHAHAASNASSTQASAAEMKAMKDNLALYTAMQELSSAKLSSAYLNGIKDSLNSGGQAGGSEANHAIQDLLRAASLLGGFGFGANPLSGLSQNAGASNPSGKSSSSNPNKSADSGPSKMESNPASKNNEQSRSKNTPTPENGQARTSESHRGNGKSTTHDDTPASDDSDSMDEDDSMIDSDDGWAGTGEGDDSRKRNADGGEGSDDRPSKRRRFVSDESALRIPLAHGWKRETLIRAIGKSGVRGEVTYYSPSGRRFRQYPDVVRYLERQGIGTITRDNFSFSTRCIVGEFIQPLGESPNARGIRLGEPEVRHLVDQIRIARGWKPRSRRMTEEEKEAMNRQREAQRVAQRMEAQEMARQAQEAKLQQRMERERALQEAKEARRQMREQEKLERQEAQRKERELRTQQLMEARKKRQEELDRLREEEQQRKIQELNKQRELFYTAELERERKRQHTAVVKALEARKRYEERERRREEMKAEKRAEREKKMEERRRELETWRDQRSPTEDTSLMDHKPLPDVPRVNNLKLAGQAFADILMLYEFLHTFGETLGFDMESLPSLDSLQRALLYDSEAEEELLSVMTHLLVCSIEDPGIPHPNRHTTLLGQTLKQADITTTNVSEILRIYLQANGLGDMKMPAADKITSSPLKLAAGEYPDTEAFLMSEWLKRKPFLSLNPTQKASILGFMVNELLQNKAVIGQIEGAIEGQNTARRDRWIVDSKIKKLKTLHSKKHRTSLVSSSINYSSTTACKTDAMDDSTVQDETNHSANGGKKKDEITENEEHPEEADEDSGAEADDNADQGDEDEDGNLPVEELKRKIERLGRQSAQMLTQLALSDLQLRALNMGQDRFRRRLWILPHAGGVYLEALESGEANAGPLGTWDGKPAPPIGPQRNGDEPDEPMPEVPEVKTEQISHEQKPDPDEPKAELEIKSISVAEPMEEDQPPIKTEATEEMAPVKSEENSEAPGTATVTTGVEPKKKEDVQEALPVLWFSLFPRNPCDRSSSANLGKDNFGSDAEEQSDGRLKKEETAKEEAEKIIMQPIPEEMTRGWWRIVAPEQVKTYVESLHPRGVREKELNRMLTRFMDFARESCLKGNPKDLLLKELRNSEEVKLIGGAALPDVEGSWSRETSLRGDILLLEQIEALEDRVASASMQIKGWKLPPRATSEMNLKFRTPGDSSSDDDDDERVNPIQLAKERLLSVELAIERRYLKAPLGQSKGDLVQSVLSGACPSSEPPKALLTWREAVKRCETAAQVSMCFYVLETSVAWDKSIMKASCQFCHSGDKEDQLLLCDGCDKGYHTYCFRPPMDNIPDGDWFCYECRNKATGQRNCIVCGKPGNKTISVLCDQCPKAYHIECLQPPLAKVPRGKWLCVLCHSKSPAKKKSASKKSVNREPRVSESECSTATSSTKEAKEVEKNVHSNDGEASSAAIAAGSGPSGTPPVAAPSPRRSSSAVALKRSLNQALAKEKDLAPCREILDQLEAHDEAWPFLLPVNTKQFPTYKKIIRSPMDLSTIRKKLNDGIYKTRDDFCADLQLMFVNCVTFNEDDSPVGKAGHSMKTFFDSRWAELIAH</sequence>
<dbReference type="PROSITE" id="PS50016">
    <property type="entry name" value="ZF_PHD_2"/>
    <property type="match status" value="2"/>
</dbReference>
<evidence type="ECO:0000256" key="4">
    <source>
        <dbReference type="ARBA" id="ARBA00022771"/>
    </source>
</evidence>
<feature type="compositionally biased region" description="Low complexity" evidence="13">
    <location>
        <begin position="381"/>
        <end position="402"/>
    </location>
</feature>
<evidence type="ECO:0000256" key="13">
    <source>
        <dbReference type="SAM" id="MobiDB-lite"/>
    </source>
</evidence>
<feature type="domain" description="DDT" evidence="16">
    <location>
        <begin position="1040"/>
        <end position="1104"/>
    </location>
</feature>
<evidence type="ECO:0000256" key="6">
    <source>
        <dbReference type="ARBA" id="ARBA00023015"/>
    </source>
</evidence>
<feature type="region of interest" description="Disordered" evidence="13">
    <location>
        <begin position="338"/>
        <end position="520"/>
    </location>
</feature>
<evidence type="ECO:0000313" key="19">
    <source>
        <dbReference type="Proteomes" id="UP000076858"/>
    </source>
</evidence>
<dbReference type="InterPro" id="IPR019786">
    <property type="entry name" value="Zinc_finger_PHD-type_CS"/>
</dbReference>
<dbReference type="InterPro" id="IPR018501">
    <property type="entry name" value="DDT_dom"/>
</dbReference>
<dbReference type="GO" id="GO:0003677">
    <property type="term" value="F:DNA binding"/>
    <property type="evidence" value="ECO:0007669"/>
    <property type="project" value="InterPro"/>
</dbReference>
<feature type="domain" description="PHD-type" evidence="15">
    <location>
        <begin position="1838"/>
        <end position="1888"/>
    </location>
</feature>
<evidence type="ECO:0000256" key="7">
    <source>
        <dbReference type="ARBA" id="ARBA00023054"/>
    </source>
</evidence>
<keyword evidence="5" id="KW-0862">Zinc</keyword>
<dbReference type="InterPro" id="IPR037374">
    <property type="entry name" value="BAZ2A/B_Bromo"/>
</dbReference>
<keyword evidence="3" id="KW-0479">Metal-binding</keyword>
<feature type="compositionally biased region" description="Polar residues" evidence="13">
    <location>
        <begin position="628"/>
        <end position="655"/>
    </location>
</feature>
<feature type="compositionally biased region" description="Basic and acidic residues" evidence="13">
    <location>
        <begin position="1281"/>
        <end position="1290"/>
    </location>
</feature>
<dbReference type="GO" id="GO:0005634">
    <property type="term" value="C:nucleus"/>
    <property type="evidence" value="ECO:0007669"/>
    <property type="project" value="UniProtKB-SubCell"/>
</dbReference>
<evidence type="ECO:0000259" key="16">
    <source>
        <dbReference type="PROSITE" id="PS50827"/>
    </source>
</evidence>
<reference evidence="18 19" key="1">
    <citation type="submission" date="2016-03" db="EMBL/GenBank/DDBJ databases">
        <title>EvidentialGene: Evidence-directed Construction of Genes on Genomes.</title>
        <authorList>
            <person name="Gilbert D.G."/>
            <person name="Choi J.-H."/>
            <person name="Mockaitis K."/>
            <person name="Colbourne J."/>
            <person name="Pfrender M."/>
        </authorList>
    </citation>
    <scope>NUCLEOTIDE SEQUENCE [LARGE SCALE GENOMIC DNA]</scope>
    <source>
        <strain evidence="18 19">Xinb3</strain>
        <tissue evidence="18">Complete organism</tissue>
    </source>
</reference>
<keyword evidence="10" id="KW-0539">Nucleus</keyword>
<feature type="compositionally biased region" description="Polar residues" evidence="13">
    <location>
        <begin position="403"/>
        <end position="412"/>
    </location>
</feature>
<feature type="region of interest" description="Disordered" evidence="13">
    <location>
        <begin position="1"/>
        <end position="36"/>
    </location>
</feature>
<dbReference type="PROSITE" id="PS50014">
    <property type="entry name" value="BROMODOMAIN_2"/>
    <property type="match status" value="1"/>
</dbReference>
<feature type="compositionally biased region" description="Basic and acidic residues" evidence="13">
    <location>
        <begin position="1530"/>
        <end position="1542"/>
    </location>
</feature>
<dbReference type="PRINTS" id="PR00503">
    <property type="entry name" value="BROMODOMAIN"/>
</dbReference>
<comment type="subcellular location">
    <subcellularLocation>
        <location evidence="1">Nucleus</location>
    </subcellularLocation>
</comment>
<feature type="compositionally biased region" description="Basic and acidic residues" evidence="13">
    <location>
        <begin position="1415"/>
        <end position="1439"/>
    </location>
</feature>
<feature type="compositionally biased region" description="Basic and acidic residues" evidence="13">
    <location>
        <begin position="1920"/>
        <end position="1933"/>
    </location>
</feature>
<dbReference type="SUPFAM" id="SSF54171">
    <property type="entry name" value="DNA-binding domain"/>
    <property type="match status" value="1"/>
</dbReference>
<dbReference type="Gene3D" id="1.20.920.10">
    <property type="entry name" value="Bromodomain-like"/>
    <property type="match status" value="1"/>
</dbReference>
<gene>
    <name evidence="18" type="ORF">APZ42_017919</name>
</gene>
<feature type="compositionally biased region" description="Low complexity" evidence="13">
    <location>
        <begin position="282"/>
        <end position="309"/>
    </location>
</feature>
<keyword evidence="19" id="KW-1185">Reference proteome</keyword>
<organism evidence="18 19">
    <name type="scientific">Daphnia magna</name>
    <dbReference type="NCBI Taxonomy" id="35525"/>
    <lineage>
        <taxon>Eukaryota</taxon>
        <taxon>Metazoa</taxon>
        <taxon>Ecdysozoa</taxon>
        <taxon>Arthropoda</taxon>
        <taxon>Crustacea</taxon>
        <taxon>Branchiopoda</taxon>
        <taxon>Diplostraca</taxon>
        <taxon>Cladocera</taxon>
        <taxon>Anomopoda</taxon>
        <taxon>Daphniidae</taxon>
        <taxon>Daphnia</taxon>
    </lineage>
</organism>
<name>A0A164ZFV3_9CRUS</name>
<feature type="region of interest" description="Disordered" evidence="13">
    <location>
        <begin position="186"/>
        <end position="309"/>
    </location>
</feature>
<proteinExistence type="inferred from homology"/>
<dbReference type="CDD" id="cd05503">
    <property type="entry name" value="Bromo_BAZ2A_B_like"/>
    <property type="match status" value="1"/>
</dbReference>
<dbReference type="Gene3D" id="3.30.40.10">
    <property type="entry name" value="Zinc/RING finger domain, C3HC4 (zinc finger)"/>
    <property type="match status" value="2"/>
</dbReference>
<evidence type="ECO:0000256" key="10">
    <source>
        <dbReference type="ARBA" id="ARBA00023242"/>
    </source>
</evidence>
<feature type="compositionally biased region" description="Polar residues" evidence="13">
    <location>
        <begin position="476"/>
        <end position="492"/>
    </location>
</feature>
<evidence type="ECO:0000256" key="8">
    <source>
        <dbReference type="ARBA" id="ARBA00023117"/>
    </source>
</evidence>
<comment type="caution">
    <text evidence="18">The sequence shown here is derived from an EMBL/GenBank/DDBJ whole genome shotgun (WGS) entry which is preliminary data.</text>
</comment>
<dbReference type="InterPro" id="IPR001739">
    <property type="entry name" value="Methyl_CpG_DNA-bd"/>
</dbReference>
<keyword evidence="4 12" id="KW-0863">Zinc-finger</keyword>
<dbReference type="Pfam" id="PF02791">
    <property type="entry name" value="DDT"/>
    <property type="match status" value="1"/>
</dbReference>
<keyword evidence="6" id="KW-0805">Transcription regulation</keyword>
<feature type="region of interest" description="Disordered" evidence="13">
    <location>
        <begin position="1676"/>
        <end position="1698"/>
    </location>
</feature>
<dbReference type="PROSITE" id="PS00633">
    <property type="entry name" value="BROMODOMAIN_1"/>
    <property type="match status" value="1"/>
</dbReference>
<comment type="similarity">
    <text evidence="2">Belongs to the WAL family.</text>
</comment>
<keyword evidence="8 11" id="KW-0103">Bromodomain</keyword>
<evidence type="ECO:0000256" key="5">
    <source>
        <dbReference type="ARBA" id="ARBA00022833"/>
    </source>
</evidence>
<dbReference type="Pfam" id="PF00628">
    <property type="entry name" value="PHD"/>
    <property type="match status" value="2"/>
</dbReference>
<feature type="region of interest" description="Disordered" evidence="13">
    <location>
        <begin position="978"/>
        <end position="1026"/>
    </location>
</feature>
<dbReference type="InterPro" id="IPR036427">
    <property type="entry name" value="Bromodomain-like_sf"/>
</dbReference>
<feature type="compositionally biased region" description="Basic and acidic residues" evidence="13">
    <location>
        <begin position="353"/>
        <end position="369"/>
    </location>
</feature>
<dbReference type="InterPro" id="IPR001965">
    <property type="entry name" value="Znf_PHD"/>
</dbReference>
<dbReference type="PROSITE" id="PS01359">
    <property type="entry name" value="ZF_PHD_1"/>
    <property type="match status" value="1"/>
</dbReference>
<dbReference type="Pfam" id="PF01429">
    <property type="entry name" value="MBD"/>
    <property type="match status" value="1"/>
</dbReference>
<dbReference type="InterPro" id="IPR018359">
    <property type="entry name" value="Bromodomain_CS"/>
</dbReference>
<dbReference type="PANTHER" id="PTHR45915:SF2">
    <property type="entry name" value="TOUTATIS, ISOFORM E"/>
    <property type="match status" value="1"/>
</dbReference>
<evidence type="ECO:0000259" key="17">
    <source>
        <dbReference type="PROSITE" id="PS50982"/>
    </source>
</evidence>
<dbReference type="OrthoDB" id="784962at2759"/>
<evidence type="ECO:0000256" key="3">
    <source>
        <dbReference type="ARBA" id="ARBA00022723"/>
    </source>
</evidence>
<feature type="compositionally biased region" description="Basic and acidic residues" evidence="13">
    <location>
        <begin position="656"/>
        <end position="671"/>
    </location>
</feature>
<feature type="compositionally biased region" description="Low complexity" evidence="13">
    <location>
        <begin position="602"/>
        <end position="620"/>
    </location>
</feature>
<feature type="compositionally biased region" description="Acidic residues" evidence="13">
    <location>
        <begin position="1291"/>
        <end position="1317"/>
    </location>
</feature>
<dbReference type="SMART" id="SM00249">
    <property type="entry name" value="PHD"/>
    <property type="match status" value="2"/>
</dbReference>
<dbReference type="Proteomes" id="UP000076858">
    <property type="component" value="Unassembled WGS sequence"/>
</dbReference>
<dbReference type="InterPro" id="IPR013083">
    <property type="entry name" value="Znf_RING/FYVE/PHD"/>
</dbReference>